<reference evidence="1 2" key="1">
    <citation type="submission" date="2014-09" db="EMBL/GenBank/DDBJ databases">
        <title>Genome sequencing and annotation of Bacillus Okhensis strain Kh10-101T.</title>
        <authorList>
            <person name="Prakash J.S."/>
        </authorList>
    </citation>
    <scope>NUCLEOTIDE SEQUENCE [LARGE SCALE GENOMIC DNA]</scope>
    <source>
        <strain evidence="2">Kh10-101T</strain>
    </source>
</reference>
<protein>
    <submittedName>
        <fullName evidence="1">Uncharacterized protein</fullName>
    </submittedName>
</protein>
<dbReference type="OrthoDB" id="2563891at2"/>
<dbReference type="EMBL" id="JRJU01000002">
    <property type="protein sequence ID" value="KHF41651.1"/>
    <property type="molecule type" value="Genomic_DNA"/>
</dbReference>
<dbReference type="STRING" id="333138.LQ50_02830"/>
<comment type="caution">
    <text evidence="1">The sequence shown here is derived from an EMBL/GenBank/DDBJ whole genome shotgun (WGS) entry which is preliminary data.</text>
</comment>
<evidence type="ECO:0000313" key="2">
    <source>
        <dbReference type="Proteomes" id="UP000030832"/>
    </source>
</evidence>
<gene>
    <name evidence="1" type="ORF">LQ50_02830</name>
</gene>
<sequence>MWNISKEAKDKFVKSHLIRYANPKELAAIINRVLSKIKITEENEMMVHVYVNHFYKEGILENAND</sequence>
<dbReference type="RefSeq" id="WP_034625806.1">
    <property type="nucleotide sequence ID" value="NZ_JRJU01000002.1"/>
</dbReference>
<accession>A0A0B0IPP4</accession>
<dbReference type="Proteomes" id="UP000030832">
    <property type="component" value="Unassembled WGS sequence"/>
</dbReference>
<dbReference type="AlphaFoldDB" id="A0A0B0IPP4"/>
<proteinExistence type="predicted"/>
<organism evidence="1 2">
    <name type="scientific">Halalkalibacter okhensis</name>
    <dbReference type="NCBI Taxonomy" id="333138"/>
    <lineage>
        <taxon>Bacteria</taxon>
        <taxon>Bacillati</taxon>
        <taxon>Bacillota</taxon>
        <taxon>Bacilli</taxon>
        <taxon>Bacillales</taxon>
        <taxon>Bacillaceae</taxon>
        <taxon>Halalkalibacter</taxon>
    </lineage>
</organism>
<name>A0A0B0IPP4_9BACI</name>
<evidence type="ECO:0000313" key="1">
    <source>
        <dbReference type="EMBL" id="KHF41651.1"/>
    </source>
</evidence>
<keyword evidence="2" id="KW-1185">Reference proteome</keyword>